<accession>A0A7J8UP48</accession>
<gene>
    <name evidence="5" type="ORF">Goklo_019307</name>
</gene>
<keyword evidence="3" id="KW-1133">Transmembrane helix</keyword>
<evidence type="ECO:0000256" key="3">
    <source>
        <dbReference type="SAM" id="Phobius"/>
    </source>
</evidence>
<dbReference type="OrthoDB" id="339325at2759"/>
<evidence type="ECO:0000259" key="4">
    <source>
        <dbReference type="PROSITE" id="PS50011"/>
    </source>
</evidence>
<sequence>MDVIKFVCWCQCCWNIPSISSFLLLPTLFFSSSSFTTFVVASTVSTPTALTVSLKATQSPLFYPQLAVIVAVSLLLFAMGFLLEFLKRRKHTAATSRADEEKGKDGEQRGVRKFKWDEIKDLTKGFSRLIGQGGFSNVYLANLSGSNLGAVKILVGNDRLNQVFKQELDILTRIRHENIVKFLGYCDDQEEGAIVFEYISNGNLQEKLHGNEKNFLPWKTRTAIAFQLTAAIEYLHEKCSLQIVHGDIKASNILLDERFNCNLCDFGSAKMGFSSAVMPPSSRTKQIMVGSPGYTDPHYLRTGIASKKNDVYSLGVIILELVTGMEAFCPERGQLLTTMVAPKLRDIAKCGRAEETVAEMVDRRLGGEFDLEEAKALLLIVELCLHRSPTVRPSASQIMEMMKDKIGAVDSLFSPAKAQVHWIEENVNGAHSVAGSGVEWGTMFRTLIRYIWKMWNEYIFENVTRPAAQVVRHCWVEASRIRDAQGMRDVAMRYWEED</sequence>
<dbReference type="Pfam" id="PF00069">
    <property type="entry name" value="Pkinase"/>
    <property type="match status" value="1"/>
</dbReference>
<comment type="caution">
    <text evidence="5">The sequence shown here is derived from an EMBL/GenBank/DDBJ whole genome shotgun (WGS) entry which is preliminary data.</text>
</comment>
<feature type="domain" description="Protein kinase" evidence="4">
    <location>
        <begin position="124"/>
        <end position="413"/>
    </location>
</feature>
<evidence type="ECO:0000256" key="1">
    <source>
        <dbReference type="ARBA" id="ARBA00022741"/>
    </source>
</evidence>
<dbReference type="PROSITE" id="PS00108">
    <property type="entry name" value="PROTEIN_KINASE_ST"/>
    <property type="match status" value="1"/>
</dbReference>
<dbReference type="GO" id="GO:0005524">
    <property type="term" value="F:ATP binding"/>
    <property type="evidence" value="ECO:0007669"/>
    <property type="project" value="UniProtKB-KW"/>
</dbReference>
<keyword evidence="2" id="KW-0067">ATP-binding</keyword>
<dbReference type="Gene3D" id="1.10.510.10">
    <property type="entry name" value="Transferase(Phosphotransferase) domain 1"/>
    <property type="match status" value="1"/>
</dbReference>
<dbReference type="InterPro" id="IPR011009">
    <property type="entry name" value="Kinase-like_dom_sf"/>
</dbReference>
<dbReference type="GO" id="GO:0004672">
    <property type="term" value="F:protein kinase activity"/>
    <property type="evidence" value="ECO:0007669"/>
    <property type="project" value="InterPro"/>
</dbReference>
<dbReference type="EMBL" id="JABFAB010000007">
    <property type="protein sequence ID" value="MBA0652019.1"/>
    <property type="molecule type" value="Genomic_DNA"/>
</dbReference>
<dbReference type="PANTHER" id="PTHR27001">
    <property type="entry name" value="OS01G0253100 PROTEIN"/>
    <property type="match status" value="1"/>
</dbReference>
<reference evidence="5 6" key="1">
    <citation type="journal article" date="2019" name="Genome Biol. Evol.">
        <title>Insights into the evolution of the New World diploid cottons (Gossypium, subgenus Houzingenia) based on genome sequencing.</title>
        <authorList>
            <person name="Grover C.E."/>
            <person name="Arick M.A. 2nd"/>
            <person name="Thrash A."/>
            <person name="Conover J.L."/>
            <person name="Sanders W.S."/>
            <person name="Peterson D.G."/>
            <person name="Frelichowski J.E."/>
            <person name="Scheffler J.A."/>
            <person name="Scheffler B.E."/>
            <person name="Wendel J.F."/>
        </authorList>
    </citation>
    <scope>NUCLEOTIDE SEQUENCE [LARGE SCALE GENOMIC DNA]</scope>
    <source>
        <strain evidence="5">57</strain>
        <tissue evidence="5">Leaf</tissue>
    </source>
</reference>
<dbReference type="Gene3D" id="3.30.200.20">
    <property type="entry name" value="Phosphorylase Kinase, domain 1"/>
    <property type="match status" value="1"/>
</dbReference>
<keyword evidence="6" id="KW-1185">Reference proteome</keyword>
<proteinExistence type="predicted"/>
<feature type="transmembrane region" description="Helical" evidence="3">
    <location>
        <begin position="61"/>
        <end position="83"/>
    </location>
</feature>
<evidence type="ECO:0000313" key="6">
    <source>
        <dbReference type="Proteomes" id="UP000593573"/>
    </source>
</evidence>
<name>A0A7J8UP48_9ROSI</name>
<protein>
    <recommendedName>
        <fullName evidence="4">Protein kinase domain-containing protein</fullName>
    </recommendedName>
</protein>
<keyword evidence="3" id="KW-0472">Membrane</keyword>
<dbReference type="CDD" id="cd14066">
    <property type="entry name" value="STKc_IRAK"/>
    <property type="match status" value="1"/>
</dbReference>
<dbReference type="InterPro" id="IPR008271">
    <property type="entry name" value="Ser/Thr_kinase_AS"/>
</dbReference>
<dbReference type="SMART" id="SM00220">
    <property type="entry name" value="S_TKc"/>
    <property type="match status" value="1"/>
</dbReference>
<dbReference type="Proteomes" id="UP000593573">
    <property type="component" value="Unassembled WGS sequence"/>
</dbReference>
<dbReference type="PANTHER" id="PTHR27001:SF585">
    <property type="entry name" value="OS02G0648100 PROTEIN"/>
    <property type="match status" value="1"/>
</dbReference>
<feature type="transmembrane region" description="Helical" evidence="3">
    <location>
        <begin position="21"/>
        <end position="41"/>
    </location>
</feature>
<dbReference type="SUPFAM" id="SSF56112">
    <property type="entry name" value="Protein kinase-like (PK-like)"/>
    <property type="match status" value="1"/>
</dbReference>
<keyword evidence="1" id="KW-0547">Nucleotide-binding</keyword>
<dbReference type="InterPro" id="IPR000719">
    <property type="entry name" value="Prot_kinase_dom"/>
</dbReference>
<keyword evidence="3" id="KW-0812">Transmembrane</keyword>
<evidence type="ECO:0000313" key="5">
    <source>
        <dbReference type="EMBL" id="MBA0652019.1"/>
    </source>
</evidence>
<organism evidence="5 6">
    <name type="scientific">Gossypium klotzschianum</name>
    <dbReference type="NCBI Taxonomy" id="34286"/>
    <lineage>
        <taxon>Eukaryota</taxon>
        <taxon>Viridiplantae</taxon>
        <taxon>Streptophyta</taxon>
        <taxon>Embryophyta</taxon>
        <taxon>Tracheophyta</taxon>
        <taxon>Spermatophyta</taxon>
        <taxon>Magnoliopsida</taxon>
        <taxon>eudicotyledons</taxon>
        <taxon>Gunneridae</taxon>
        <taxon>Pentapetalae</taxon>
        <taxon>rosids</taxon>
        <taxon>malvids</taxon>
        <taxon>Malvales</taxon>
        <taxon>Malvaceae</taxon>
        <taxon>Malvoideae</taxon>
        <taxon>Gossypium</taxon>
    </lineage>
</organism>
<dbReference type="PROSITE" id="PS50011">
    <property type="entry name" value="PROTEIN_KINASE_DOM"/>
    <property type="match status" value="1"/>
</dbReference>
<dbReference type="GO" id="GO:0005886">
    <property type="term" value="C:plasma membrane"/>
    <property type="evidence" value="ECO:0007669"/>
    <property type="project" value="TreeGrafter"/>
</dbReference>
<dbReference type="AlphaFoldDB" id="A0A7J8UP48"/>
<evidence type="ECO:0000256" key="2">
    <source>
        <dbReference type="ARBA" id="ARBA00022840"/>
    </source>
</evidence>